<reference evidence="2" key="1">
    <citation type="submission" date="2018-11" db="EMBL/GenBank/DDBJ databases">
        <authorList>
            <consortium name="Pathogen Informatics"/>
        </authorList>
    </citation>
    <scope>NUCLEOTIDE SEQUENCE</scope>
</reference>
<dbReference type="Proteomes" id="UP000784294">
    <property type="component" value="Unassembled WGS sequence"/>
</dbReference>
<feature type="domain" description="Ig-like" evidence="1">
    <location>
        <begin position="57"/>
        <end position="144"/>
    </location>
</feature>
<organism evidence="2 3">
    <name type="scientific">Protopolystoma xenopodis</name>
    <dbReference type="NCBI Taxonomy" id="117903"/>
    <lineage>
        <taxon>Eukaryota</taxon>
        <taxon>Metazoa</taxon>
        <taxon>Spiralia</taxon>
        <taxon>Lophotrochozoa</taxon>
        <taxon>Platyhelminthes</taxon>
        <taxon>Monogenea</taxon>
        <taxon>Polyopisthocotylea</taxon>
        <taxon>Polystomatidea</taxon>
        <taxon>Polystomatidae</taxon>
        <taxon>Protopolystoma</taxon>
    </lineage>
</organism>
<gene>
    <name evidence="2" type="ORF">PXEA_LOCUS3545</name>
</gene>
<dbReference type="Gene3D" id="2.60.40.10">
    <property type="entry name" value="Immunoglobulins"/>
    <property type="match status" value="1"/>
</dbReference>
<sequence>MHMNKKLSAKFVAIKHCSTWPSNRQHIESYKVGFPRTRLKQLPTSLPISLPAGAVNPLIIQPSDLIETRDGLSLTALCLITITYGLTPEWILPESASSSFLQPSIYTRQEATTMITELRYTQVTTSQAGIFKCRAGNLYEAQLTVRVHPPESE</sequence>
<name>A0A3S4ZRF7_9PLAT</name>
<dbReference type="EMBL" id="CAAALY010008043">
    <property type="protein sequence ID" value="VEL10105.1"/>
    <property type="molecule type" value="Genomic_DNA"/>
</dbReference>
<evidence type="ECO:0000313" key="3">
    <source>
        <dbReference type="Proteomes" id="UP000784294"/>
    </source>
</evidence>
<dbReference type="InterPro" id="IPR007110">
    <property type="entry name" value="Ig-like_dom"/>
</dbReference>
<protein>
    <recommendedName>
        <fullName evidence="1">Ig-like domain-containing protein</fullName>
    </recommendedName>
</protein>
<accession>A0A3S4ZRF7</accession>
<keyword evidence="3" id="KW-1185">Reference proteome</keyword>
<dbReference type="PROSITE" id="PS50835">
    <property type="entry name" value="IG_LIKE"/>
    <property type="match status" value="1"/>
</dbReference>
<dbReference type="InterPro" id="IPR013783">
    <property type="entry name" value="Ig-like_fold"/>
</dbReference>
<dbReference type="AlphaFoldDB" id="A0A3S4ZRF7"/>
<proteinExistence type="predicted"/>
<evidence type="ECO:0000313" key="2">
    <source>
        <dbReference type="EMBL" id="VEL10105.1"/>
    </source>
</evidence>
<comment type="caution">
    <text evidence="2">The sequence shown here is derived from an EMBL/GenBank/DDBJ whole genome shotgun (WGS) entry which is preliminary data.</text>
</comment>
<evidence type="ECO:0000259" key="1">
    <source>
        <dbReference type="PROSITE" id="PS50835"/>
    </source>
</evidence>